<keyword evidence="1" id="KW-1133">Transmembrane helix</keyword>
<dbReference type="AlphaFoldDB" id="A0A1F7TNP8"/>
<dbReference type="Pfam" id="PF07963">
    <property type="entry name" value="N_methyl"/>
    <property type="match status" value="1"/>
</dbReference>
<feature type="transmembrane region" description="Helical" evidence="1">
    <location>
        <begin position="6"/>
        <end position="29"/>
    </location>
</feature>
<name>A0A1F7TNP8_9BACT</name>
<evidence type="ECO:0000256" key="1">
    <source>
        <dbReference type="SAM" id="Phobius"/>
    </source>
</evidence>
<evidence type="ECO:0008006" key="4">
    <source>
        <dbReference type="Google" id="ProtNLM"/>
    </source>
</evidence>
<organism evidence="2 3">
    <name type="scientific">Candidatus Uhrbacteria bacterium RIFCSPHIGHO2_01_FULL_63_20</name>
    <dbReference type="NCBI Taxonomy" id="1802385"/>
    <lineage>
        <taxon>Bacteria</taxon>
        <taxon>Candidatus Uhriibacteriota</taxon>
    </lineage>
</organism>
<dbReference type="STRING" id="1802385.A2856_04260"/>
<dbReference type="Proteomes" id="UP000177885">
    <property type="component" value="Unassembled WGS sequence"/>
</dbReference>
<dbReference type="EMBL" id="MGDT01000003">
    <property type="protein sequence ID" value="OGL67238.1"/>
    <property type="molecule type" value="Genomic_DNA"/>
</dbReference>
<evidence type="ECO:0000313" key="3">
    <source>
        <dbReference type="Proteomes" id="UP000177885"/>
    </source>
</evidence>
<keyword evidence="1" id="KW-0812">Transmembrane</keyword>
<accession>A0A1F7TNP8</accession>
<keyword evidence="1" id="KW-0472">Membrane</keyword>
<proteinExistence type="predicted"/>
<gene>
    <name evidence="2" type="ORF">A2856_04260</name>
</gene>
<comment type="caution">
    <text evidence="2">The sequence shown here is derived from an EMBL/GenBank/DDBJ whole genome shotgun (WGS) entry which is preliminary data.</text>
</comment>
<sequence length="159" mass="16531">MDRRGFTLIEVLIYSVLLAVGVLTLATVYRASVETRSFIAAESALIANRRTAETLIRDRLSEATGVVTPASGSSATLVLTSPVPAESPVTFALSDGALTMQLGAGDVAPITGSDVTVTSFTATRRDGIPASVLVEIGWSEGAFGATITDESRLTATLRL</sequence>
<protein>
    <recommendedName>
        <fullName evidence="4">General secretion pathway GspH domain-containing protein</fullName>
    </recommendedName>
</protein>
<dbReference type="InterPro" id="IPR012902">
    <property type="entry name" value="N_methyl_site"/>
</dbReference>
<reference evidence="2 3" key="1">
    <citation type="journal article" date="2016" name="Nat. Commun.">
        <title>Thousands of microbial genomes shed light on interconnected biogeochemical processes in an aquifer system.</title>
        <authorList>
            <person name="Anantharaman K."/>
            <person name="Brown C.T."/>
            <person name="Hug L.A."/>
            <person name="Sharon I."/>
            <person name="Castelle C.J."/>
            <person name="Probst A.J."/>
            <person name="Thomas B.C."/>
            <person name="Singh A."/>
            <person name="Wilkins M.J."/>
            <person name="Karaoz U."/>
            <person name="Brodie E.L."/>
            <person name="Williams K.H."/>
            <person name="Hubbard S.S."/>
            <person name="Banfield J.F."/>
        </authorList>
    </citation>
    <scope>NUCLEOTIDE SEQUENCE [LARGE SCALE GENOMIC DNA]</scope>
</reference>
<evidence type="ECO:0000313" key="2">
    <source>
        <dbReference type="EMBL" id="OGL67238.1"/>
    </source>
</evidence>